<evidence type="ECO:0000259" key="1">
    <source>
        <dbReference type="Pfam" id="PF00561"/>
    </source>
</evidence>
<dbReference type="OrthoDB" id="9793083at2"/>
<reference evidence="3" key="1">
    <citation type="submission" date="2017-11" db="EMBL/GenBank/DDBJ databases">
        <authorList>
            <person name="Kuznetsova I."/>
            <person name="Sazanova A."/>
            <person name="Chirak E."/>
            <person name="Safronova V."/>
            <person name="Willems A."/>
        </authorList>
    </citation>
    <scope>NUCLEOTIDE SEQUENCE [LARGE SCALE GENOMIC DNA]</scope>
    <source>
        <strain evidence="3">STM 196</strain>
    </source>
</reference>
<dbReference type="EMBL" id="PGGO01000002">
    <property type="protein sequence ID" value="PSH70434.1"/>
    <property type="molecule type" value="Genomic_DNA"/>
</dbReference>
<feature type="domain" description="AB hydrolase-1" evidence="1">
    <location>
        <begin position="21"/>
        <end position="242"/>
    </location>
</feature>
<keyword evidence="3" id="KW-1185">Reference proteome</keyword>
<dbReference type="SUPFAM" id="SSF53474">
    <property type="entry name" value="alpha/beta-Hydrolases"/>
    <property type="match status" value="1"/>
</dbReference>
<proteinExistence type="predicted"/>
<accession>A0A2P7BVD4</accession>
<dbReference type="Gene3D" id="3.40.50.1820">
    <property type="entry name" value="alpha/beta hydrolase"/>
    <property type="match status" value="1"/>
</dbReference>
<dbReference type="RefSeq" id="WP_106709909.1">
    <property type="nucleotide sequence ID" value="NZ_PGGO01000002.1"/>
</dbReference>
<evidence type="ECO:0000313" key="3">
    <source>
        <dbReference type="Proteomes" id="UP000241444"/>
    </source>
</evidence>
<dbReference type="InterPro" id="IPR000073">
    <property type="entry name" value="AB_hydrolase_1"/>
</dbReference>
<name>A0A2P7BVD4_9HYPH</name>
<evidence type="ECO:0000313" key="2">
    <source>
        <dbReference type="EMBL" id="PSH70434.1"/>
    </source>
</evidence>
<dbReference type="Proteomes" id="UP000241444">
    <property type="component" value="Unassembled WGS sequence"/>
</dbReference>
<sequence>MFLDLDDLTMHLRTDGPQDAPVLLMLHSLGTDHGVWDPQAAVLSRNFRVVRPDLRGHGLTGVTAGPYSIKGLAEDALCAMNRLGIMQAHVAGLSIGGMVGQALAAVAPSRVSSLVLCDTAMSIPPPGLWRDRAATVRASGTTAIADAVVARWVTPAAADTPETHRLRSMVVNTASEGYAGAAEAIAAADLASMTPSLRVPVLIAVGDQDVATPIAAAQHLAGAIAGSELSVIMGASHIPTFERSNELTGVIKTFLQRQLS</sequence>
<dbReference type="PRINTS" id="PR00111">
    <property type="entry name" value="ABHYDROLASE"/>
</dbReference>
<dbReference type="AlphaFoldDB" id="A0A2P7BVD4"/>
<organism evidence="2 3">
    <name type="scientific">Phyllobacterium brassicacearum</name>
    <dbReference type="NCBI Taxonomy" id="314235"/>
    <lineage>
        <taxon>Bacteria</taxon>
        <taxon>Pseudomonadati</taxon>
        <taxon>Pseudomonadota</taxon>
        <taxon>Alphaproteobacteria</taxon>
        <taxon>Hyphomicrobiales</taxon>
        <taxon>Phyllobacteriaceae</taxon>
        <taxon>Phyllobacterium</taxon>
    </lineage>
</organism>
<comment type="caution">
    <text evidence="2">The sequence shown here is derived from an EMBL/GenBank/DDBJ whole genome shotgun (WGS) entry which is preliminary data.</text>
</comment>
<dbReference type="PANTHER" id="PTHR43798">
    <property type="entry name" value="MONOACYLGLYCEROL LIPASE"/>
    <property type="match status" value="1"/>
</dbReference>
<protein>
    <submittedName>
        <fullName evidence="2">3-oxoadipate enol-lactonase</fullName>
    </submittedName>
</protein>
<dbReference type="Pfam" id="PF00561">
    <property type="entry name" value="Abhydrolase_1"/>
    <property type="match status" value="1"/>
</dbReference>
<dbReference type="InterPro" id="IPR050266">
    <property type="entry name" value="AB_hydrolase_sf"/>
</dbReference>
<gene>
    <name evidence="2" type="ORF">CU102_05100</name>
</gene>
<dbReference type="InterPro" id="IPR029058">
    <property type="entry name" value="AB_hydrolase_fold"/>
</dbReference>